<name>A0A855G248_9NEIS</name>
<evidence type="ECO:0000313" key="1">
    <source>
        <dbReference type="EMBL" id="PIT60312.1"/>
    </source>
</evidence>
<dbReference type="Proteomes" id="UP000230463">
    <property type="component" value="Unassembled WGS sequence"/>
</dbReference>
<reference evidence="1 2" key="1">
    <citation type="journal article" date="2017" name="MBio">
        <title>Type VI secretion-mediated competition in the bee gut microbiome.</title>
        <authorList>
            <person name="Steele M.I."/>
            <person name="Kwong W.K."/>
            <person name="Powell J.E."/>
            <person name="Whiteley M."/>
            <person name="Moran N.A."/>
        </authorList>
    </citation>
    <scope>NUCLEOTIDE SEQUENCE [LARGE SCALE GENOMIC DNA]</scope>
    <source>
        <strain evidence="1 2">HK3</strain>
    </source>
</reference>
<organism evidence="1 2">
    <name type="scientific">Snodgrassella alvi</name>
    <dbReference type="NCBI Taxonomy" id="1196083"/>
    <lineage>
        <taxon>Bacteria</taxon>
        <taxon>Pseudomonadati</taxon>
        <taxon>Pseudomonadota</taxon>
        <taxon>Betaproteobacteria</taxon>
        <taxon>Neisseriales</taxon>
        <taxon>Neisseriaceae</taxon>
        <taxon>Snodgrassella</taxon>
    </lineage>
</organism>
<dbReference type="EMBL" id="MEIU01000055">
    <property type="protein sequence ID" value="PIT60312.1"/>
    <property type="molecule type" value="Genomic_DNA"/>
</dbReference>
<evidence type="ECO:0000313" key="2">
    <source>
        <dbReference type="Proteomes" id="UP000230463"/>
    </source>
</evidence>
<proteinExistence type="predicted"/>
<accession>A0A855G248</accession>
<dbReference type="InterPro" id="IPR021234">
    <property type="entry name" value="DUF2827"/>
</dbReference>
<dbReference type="Pfam" id="PF10933">
    <property type="entry name" value="DUF2827"/>
    <property type="match status" value="1"/>
</dbReference>
<evidence type="ECO:0008006" key="3">
    <source>
        <dbReference type="Google" id="ProtNLM"/>
    </source>
</evidence>
<dbReference type="AlphaFoldDB" id="A0A855G248"/>
<dbReference type="RefSeq" id="WP_100123569.1">
    <property type="nucleotide sequence ID" value="NZ_MEIU01000055.1"/>
</dbReference>
<protein>
    <recommendedName>
        <fullName evidence="3">DUF2827 domain-containing protein</fullName>
    </recommendedName>
</protein>
<gene>
    <name evidence="1" type="ORF">BHC57_04800</name>
</gene>
<comment type="caution">
    <text evidence="1">The sequence shown here is derived from an EMBL/GenBank/DDBJ whole genome shotgun (WGS) entry which is preliminary data.</text>
</comment>
<sequence>MSLSSTSNLISSHDQDATPARLCIGITIGLSHPEETLWNNGIKQNAVFLADALKNCPNVDSVVLVNTTGVPITSSLPWDLQVWPTKSFSEAKDQVDVLIELGGQISAEQTAYIKNRGVRLISYCCGFEYIHMMEAVLFSRNMGGANLFINQRYDDIWMIPQVANCSRAYFEVFRRHEARVVPFVWSPIFLNQKTAAIPFQGSWQAPDSGNKGWRLSVMEPNIDVVKFCLYPILIAELVYRNNPEAINILQVCNTLPMAQKSMEFIALMNKLDIVRNHKSVFLGRYDTPTFLATNTDAVISHQWENPLNYFYLEVCWQGYPLIHNAEMVSDLGYYYAGNDVQAGAKQLSAVMNDHACHSAQYLYNQRQLIARFLPDNTDLVASYSALLTEVMARPLR</sequence>